<feature type="signal peptide" evidence="6">
    <location>
        <begin position="1"/>
        <end position="20"/>
    </location>
</feature>
<evidence type="ECO:0000259" key="8">
    <source>
        <dbReference type="Pfam" id="PF14322"/>
    </source>
</evidence>
<evidence type="ECO:0000313" key="9">
    <source>
        <dbReference type="EMBL" id="QEC76576.1"/>
    </source>
</evidence>
<organism evidence="9 10">
    <name type="scientific">Mucilaginibacter ginsenosidivorax</name>
    <dbReference type="NCBI Taxonomy" id="862126"/>
    <lineage>
        <taxon>Bacteria</taxon>
        <taxon>Pseudomonadati</taxon>
        <taxon>Bacteroidota</taxon>
        <taxon>Sphingobacteriia</taxon>
        <taxon>Sphingobacteriales</taxon>
        <taxon>Sphingobacteriaceae</taxon>
        <taxon>Mucilaginibacter</taxon>
    </lineage>
</organism>
<gene>
    <name evidence="9" type="ORF">FSB76_11685</name>
</gene>
<dbReference type="Proteomes" id="UP000321362">
    <property type="component" value="Chromosome"/>
</dbReference>
<dbReference type="PROSITE" id="PS51257">
    <property type="entry name" value="PROKAR_LIPOPROTEIN"/>
    <property type="match status" value="1"/>
</dbReference>
<dbReference type="SUPFAM" id="SSF48452">
    <property type="entry name" value="TPR-like"/>
    <property type="match status" value="1"/>
</dbReference>
<feature type="chain" id="PRO_5022955557" evidence="6">
    <location>
        <begin position="21"/>
        <end position="515"/>
    </location>
</feature>
<reference evidence="9 10" key="1">
    <citation type="journal article" date="2013" name="J. Microbiol.">
        <title>Mucilaginibacter ginsenosidivorax sp. nov., with ginsenoside converting activity isolated from sediment.</title>
        <authorList>
            <person name="Kim J.K."/>
            <person name="Choi T.E."/>
            <person name="Liu Q.M."/>
            <person name="Park H.Y."/>
            <person name="Yi T.H."/>
            <person name="Yoon M.H."/>
            <person name="Kim S.C."/>
            <person name="Im W.T."/>
        </authorList>
    </citation>
    <scope>NUCLEOTIDE SEQUENCE [LARGE SCALE GENOMIC DNA]</scope>
    <source>
        <strain evidence="9 10">KHI28</strain>
    </source>
</reference>
<dbReference type="KEGG" id="mgk:FSB76_11685"/>
<evidence type="ECO:0000256" key="6">
    <source>
        <dbReference type="SAM" id="SignalP"/>
    </source>
</evidence>
<evidence type="ECO:0000256" key="4">
    <source>
        <dbReference type="ARBA" id="ARBA00023136"/>
    </source>
</evidence>
<evidence type="ECO:0000256" key="2">
    <source>
        <dbReference type="ARBA" id="ARBA00006275"/>
    </source>
</evidence>
<keyword evidence="5" id="KW-0998">Cell outer membrane</keyword>
<keyword evidence="3 6" id="KW-0732">Signal</keyword>
<dbReference type="OrthoDB" id="618454at2"/>
<dbReference type="InterPro" id="IPR012944">
    <property type="entry name" value="SusD_RagB_dom"/>
</dbReference>
<feature type="domain" description="SusD-like N-terminal" evidence="8">
    <location>
        <begin position="103"/>
        <end position="229"/>
    </location>
</feature>
<protein>
    <submittedName>
        <fullName evidence="9">RagB/SusD family nutrient uptake outer membrane protein</fullName>
    </submittedName>
</protein>
<evidence type="ECO:0000256" key="5">
    <source>
        <dbReference type="ARBA" id="ARBA00023237"/>
    </source>
</evidence>
<evidence type="ECO:0000259" key="7">
    <source>
        <dbReference type="Pfam" id="PF07980"/>
    </source>
</evidence>
<keyword evidence="10" id="KW-1185">Reference proteome</keyword>
<dbReference type="RefSeq" id="WP_147053747.1">
    <property type="nucleotide sequence ID" value="NZ_CP042437.1"/>
</dbReference>
<evidence type="ECO:0000313" key="10">
    <source>
        <dbReference type="Proteomes" id="UP000321362"/>
    </source>
</evidence>
<dbReference type="Pfam" id="PF14322">
    <property type="entry name" value="SusD-like_3"/>
    <property type="match status" value="1"/>
</dbReference>
<feature type="domain" description="RagB/SusD" evidence="7">
    <location>
        <begin position="364"/>
        <end position="479"/>
    </location>
</feature>
<comment type="similarity">
    <text evidence="2">Belongs to the SusD family.</text>
</comment>
<evidence type="ECO:0000256" key="3">
    <source>
        <dbReference type="ARBA" id="ARBA00022729"/>
    </source>
</evidence>
<dbReference type="Gene3D" id="1.25.40.390">
    <property type="match status" value="1"/>
</dbReference>
<dbReference type="Pfam" id="PF07980">
    <property type="entry name" value="SusD_RagB"/>
    <property type="match status" value="1"/>
</dbReference>
<proteinExistence type="inferred from homology"/>
<dbReference type="EMBL" id="CP042437">
    <property type="protein sequence ID" value="QEC76576.1"/>
    <property type="molecule type" value="Genomic_DNA"/>
</dbReference>
<dbReference type="InterPro" id="IPR033985">
    <property type="entry name" value="SusD-like_N"/>
</dbReference>
<keyword evidence="4" id="KW-0472">Membrane</keyword>
<name>A0A5B8W174_9SPHI</name>
<dbReference type="InterPro" id="IPR011990">
    <property type="entry name" value="TPR-like_helical_dom_sf"/>
</dbReference>
<evidence type="ECO:0000256" key="1">
    <source>
        <dbReference type="ARBA" id="ARBA00004442"/>
    </source>
</evidence>
<accession>A0A5B8W174</accession>
<dbReference type="AlphaFoldDB" id="A0A5B8W174"/>
<sequence>MKKSIKYLSFFLAASFAVTACKKSFLDVTPKGTNLESSYYRNQTEAYNGLTAVYDVVGWQGGGFVTKEGAMDAGSDDHYAGGGNATDINDLQVFSNYTLSPSVGPSYELWKAGFSGVFRANVLIQKLPNVPMDEGLKSRYKSEATALRAYFYFDLVRLFKYVPLLTESIPADQIYNIEQATPAAVYKQIETDLKAAIADGNIPDKVDITTDGGRLTKGAIHALLGKVYLYEQKWTEAAAEFAEVNGATPGQENTKYGYKLLANFADLWKTQNKFNAESILEVGHSSKSGGDWSCIACTEGNVLNIIVGPRDYKALKPGAPDYISGYSFLPITKNLFDAIHFDPRNKATVANLDSLKANGIADYTPGYMNTGYFLGKFAGHVADKTTGGGAPELNYPQNLYEIRLADTYLMEAEALIRGAGNTARATALMTAVHTRAYNDGVTHGLAATFENLKRERRLELAGEGHRWFDLVRWGDAATVLGSRGFTAGKNEILPIPLNDLNNTKLKQGKEWGGTL</sequence>
<dbReference type="GO" id="GO:0009279">
    <property type="term" value="C:cell outer membrane"/>
    <property type="evidence" value="ECO:0007669"/>
    <property type="project" value="UniProtKB-SubCell"/>
</dbReference>
<comment type="subcellular location">
    <subcellularLocation>
        <location evidence="1">Cell outer membrane</location>
    </subcellularLocation>
</comment>